<organism evidence="11 12">
    <name type="scientific">Heracleum sosnowskyi</name>
    <dbReference type="NCBI Taxonomy" id="360622"/>
    <lineage>
        <taxon>Eukaryota</taxon>
        <taxon>Viridiplantae</taxon>
        <taxon>Streptophyta</taxon>
        <taxon>Embryophyta</taxon>
        <taxon>Tracheophyta</taxon>
        <taxon>Spermatophyta</taxon>
        <taxon>Magnoliopsida</taxon>
        <taxon>eudicotyledons</taxon>
        <taxon>Gunneridae</taxon>
        <taxon>Pentapetalae</taxon>
        <taxon>asterids</taxon>
        <taxon>campanulids</taxon>
        <taxon>Apiales</taxon>
        <taxon>Apiaceae</taxon>
        <taxon>Apioideae</taxon>
        <taxon>apioid superclade</taxon>
        <taxon>Tordylieae</taxon>
        <taxon>Tordyliinae</taxon>
        <taxon>Heracleum</taxon>
    </lineage>
</organism>
<evidence type="ECO:0000313" key="12">
    <source>
        <dbReference type="Proteomes" id="UP001237642"/>
    </source>
</evidence>
<dbReference type="PANTHER" id="PTHR32219">
    <property type="entry name" value="RNA-BINDING PROTEIN YLMH-RELATED"/>
    <property type="match status" value="1"/>
</dbReference>
<comment type="caution">
    <text evidence="11">The sequence shown here is derived from an EMBL/GenBank/DDBJ whole genome shotgun (WGS) entry which is preliminary data.</text>
</comment>
<dbReference type="EMBL" id="JAUIZM010000002">
    <property type="protein sequence ID" value="KAK1395599.1"/>
    <property type="molecule type" value="Genomic_DNA"/>
</dbReference>
<keyword evidence="12" id="KW-1185">Reference proteome</keyword>
<evidence type="ECO:0000256" key="1">
    <source>
        <dbReference type="ARBA" id="ARBA00004162"/>
    </source>
</evidence>
<sequence length="196" mass="21986">MTSYDESNLFRQIIDEKRKGTGPLHQALGKLRNSNTADREKSLICSSEEVLNDVIKIIAYRTQDESIPLSEKEQIIREIKELEGTREKVIANSVERGKFEESLGEKEAIHDQVKLIGSGLDGVSKEKEVVETKLDQEKKVIEEAIKALEDEVKTILADMQKIGVKSQELRTQRDKGTVFVSKEASLENSAEITTVG</sequence>
<keyword evidence="8" id="KW-0472">Membrane</keyword>
<keyword evidence="3" id="KW-1003">Cell membrane</keyword>
<evidence type="ECO:0000313" key="11">
    <source>
        <dbReference type="EMBL" id="KAK1395599.1"/>
    </source>
</evidence>
<protein>
    <submittedName>
        <fullName evidence="11">Proton pump-interactor 1-like</fullName>
    </submittedName>
</protein>
<evidence type="ECO:0000256" key="7">
    <source>
        <dbReference type="ARBA" id="ARBA00023054"/>
    </source>
</evidence>
<proteinExistence type="inferred from homology"/>
<dbReference type="PANTHER" id="PTHR32219:SF2">
    <property type="entry name" value="PROTON PUMP-INTERACTOR 1"/>
    <property type="match status" value="1"/>
</dbReference>
<gene>
    <name evidence="11" type="ORF">POM88_005462</name>
</gene>
<comment type="subcellular location">
    <subcellularLocation>
        <location evidence="1">Cell membrane</location>
        <topology evidence="1">Single-pass membrane protein</topology>
    </subcellularLocation>
    <subcellularLocation>
        <location evidence="2">Endoplasmic reticulum membrane</location>
        <topology evidence="2">Single-pass membrane protein</topology>
    </subcellularLocation>
</comment>
<reference evidence="11" key="2">
    <citation type="submission" date="2023-05" db="EMBL/GenBank/DDBJ databases">
        <authorList>
            <person name="Schelkunov M.I."/>
        </authorList>
    </citation>
    <scope>NUCLEOTIDE SEQUENCE</scope>
    <source>
        <strain evidence="11">Hsosn_3</strain>
        <tissue evidence="11">Leaf</tissue>
    </source>
</reference>
<evidence type="ECO:0000256" key="6">
    <source>
        <dbReference type="ARBA" id="ARBA00022989"/>
    </source>
</evidence>
<keyword evidence="4" id="KW-0812">Transmembrane</keyword>
<keyword evidence="6" id="KW-1133">Transmembrane helix</keyword>
<comment type="similarity">
    <text evidence="9">Belongs to the plant Proton pump-interactor protein family.</text>
</comment>
<reference evidence="11" key="1">
    <citation type="submission" date="2023-02" db="EMBL/GenBank/DDBJ databases">
        <title>Genome of toxic invasive species Heracleum sosnowskyi carries increased number of genes despite the absence of recent whole-genome duplications.</title>
        <authorList>
            <person name="Schelkunov M."/>
            <person name="Shtratnikova V."/>
            <person name="Makarenko M."/>
            <person name="Klepikova A."/>
            <person name="Omelchenko D."/>
            <person name="Novikova G."/>
            <person name="Obukhova E."/>
            <person name="Bogdanov V."/>
            <person name="Penin A."/>
            <person name="Logacheva M."/>
        </authorList>
    </citation>
    <scope>NUCLEOTIDE SEQUENCE</scope>
    <source>
        <strain evidence="11">Hsosn_3</strain>
        <tissue evidence="11">Leaf</tissue>
    </source>
</reference>
<evidence type="ECO:0000256" key="4">
    <source>
        <dbReference type="ARBA" id="ARBA00022692"/>
    </source>
</evidence>
<dbReference type="AlphaFoldDB" id="A0AAD8N3S6"/>
<evidence type="ECO:0000256" key="5">
    <source>
        <dbReference type="ARBA" id="ARBA00022824"/>
    </source>
</evidence>
<evidence type="ECO:0000256" key="8">
    <source>
        <dbReference type="ARBA" id="ARBA00023136"/>
    </source>
</evidence>
<keyword evidence="5" id="KW-0256">Endoplasmic reticulum</keyword>
<evidence type="ECO:0000256" key="10">
    <source>
        <dbReference type="SAM" id="Coils"/>
    </source>
</evidence>
<evidence type="ECO:0000256" key="9">
    <source>
        <dbReference type="ARBA" id="ARBA00038080"/>
    </source>
</evidence>
<keyword evidence="7 10" id="KW-0175">Coiled coil</keyword>
<accession>A0AAD8N3S6</accession>
<dbReference type="Proteomes" id="UP001237642">
    <property type="component" value="Unassembled WGS sequence"/>
</dbReference>
<evidence type="ECO:0000256" key="3">
    <source>
        <dbReference type="ARBA" id="ARBA00022475"/>
    </source>
</evidence>
<name>A0AAD8N3S6_9APIA</name>
<dbReference type="GO" id="GO:0005886">
    <property type="term" value="C:plasma membrane"/>
    <property type="evidence" value="ECO:0007669"/>
    <property type="project" value="UniProtKB-SubCell"/>
</dbReference>
<dbReference type="InterPro" id="IPR055282">
    <property type="entry name" value="PPI1-4"/>
</dbReference>
<evidence type="ECO:0000256" key="2">
    <source>
        <dbReference type="ARBA" id="ARBA00004389"/>
    </source>
</evidence>
<dbReference type="GO" id="GO:0005789">
    <property type="term" value="C:endoplasmic reticulum membrane"/>
    <property type="evidence" value="ECO:0007669"/>
    <property type="project" value="UniProtKB-SubCell"/>
</dbReference>
<feature type="coiled-coil region" evidence="10">
    <location>
        <begin position="127"/>
        <end position="158"/>
    </location>
</feature>